<comment type="similarity">
    <text evidence="1">Belongs to the MT-A70-like family.</text>
</comment>
<dbReference type="PANTHER" id="PTHR12829">
    <property type="entry name" value="N6-ADENOSINE-METHYLTRANSFERASE"/>
    <property type="match status" value="1"/>
</dbReference>
<name>A0ABP1FTD0_9CHLO</name>
<protein>
    <submittedName>
        <fullName evidence="3">G2858 protein</fullName>
    </submittedName>
</protein>
<organism evidence="3 4">
    <name type="scientific">Coccomyxa viridis</name>
    <dbReference type="NCBI Taxonomy" id="1274662"/>
    <lineage>
        <taxon>Eukaryota</taxon>
        <taxon>Viridiplantae</taxon>
        <taxon>Chlorophyta</taxon>
        <taxon>core chlorophytes</taxon>
        <taxon>Trebouxiophyceae</taxon>
        <taxon>Trebouxiophyceae incertae sedis</taxon>
        <taxon>Coccomyxaceae</taxon>
        <taxon>Coccomyxa</taxon>
    </lineage>
</organism>
<dbReference type="SUPFAM" id="SSF53335">
    <property type="entry name" value="S-adenosyl-L-methionine-dependent methyltransferases"/>
    <property type="match status" value="1"/>
</dbReference>
<dbReference type="PROSITE" id="PS51143">
    <property type="entry name" value="MT_A70"/>
    <property type="match status" value="1"/>
</dbReference>
<dbReference type="PANTHER" id="PTHR12829:SF4">
    <property type="entry name" value="N(6)-ADENINE-SPECIFIC METHYLTRANSFERASE METTL4"/>
    <property type="match status" value="1"/>
</dbReference>
<dbReference type="EMBL" id="CAXHTA020000004">
    <property type="protein sequence ID" value="CAL5220787.1"/>
    <property type="molecule type" value="Genomic_DNA"/>
</dbReference>
<keyword evidence="4" id="KW-1185">Reference proteome</keyword>
<sequence>MKRAVRPELTVEVDENLVKTTDLLDELNYNSGDEERYADAAELALVLPPRSRFLIADITRLKPLLSDCPEQGFDCVVMDPPWENASAQRSAAYPTLPSRNLLGIPMKRLLHQERGVLALWVTNRERHRRFIDAELLPAWGLRHVATWHWLKVTDDGQLVSPLETAYRRPYEVLLLCQPLSAASEAAALQGHDAARHEHAEKPPKQVSHSAQQPSKPLQNSVIIAVPGQHSRKPHLGRLLAPHLPTQPSCLEVFARELHAGWTSIGNETLLFQTLDHFIEVQ</sequence>
<dbReference type="PROSITE" id="PS00092">
    <property type="entry name" value="N6_MTASE"/>
    <property type="match status" value="1"/>
</dbReference>
<evidence type="ECO:0000256" key="2">
    <source>
        <dbReference type="SAM" id="MobiDB-lite"/>
    </source>
</evidence>
<dbReference type="InterPro" id="IPR002052">
    <property type="entry name" value="DNA_methylase_N6_adenine_CS"/>
</dbReference>
<accession>A0ABP1FTD0</accession>
<dbReference type="InterPro" id="IPR007757">
    <property type="entry name" value="MT-A70-like"/>
</dbReference>
<evidence type="ECO:0000256" key="1">
    <source>
        <dbReference type="PROSITE-ProRule" id="PRU00489"/>
    </source>
</evidence>
<feature type="region of interest" description="Disordered" evidence="2">
    <location>
        <begin position="188"/>
        <end position="216"/>
    </location>
</feature>
<feature type="compositionally biased region" description="Polar residues" evidence="2">
    <location>
        <begin position="206"/>
        <end position="216"/>
    </location>
</feature>
<comment type="caution">
    <text evidence="3">The sequence shown here is derived from an EMBL/GenBank/DDBJ whole genome shotgun (WGS) entry which is preliminary data.</text>
</comment>
<gene>
    <name evidence="3" type="primary">g2858</name>
    <name evidence="3" type="ORF">VP750_LOCUS2446</name>
</gene>
<reference evidence="3 4" key="1">
    <citation type="submission" date="2024-06" db="EMBL/GenBank/DDBJ databases">
        <authorList>
            <person name="Kraege A."/>
            <person name="Thomma B."/>
        </authorList>
    </citation>
    <scope>NUCLEOTIDE SEQUENCE [LARGE SCALE GENOMIC DNA]</scope>
</reference>
<dbReference type="InterPro" id="IPR029063">
    <property type="entry name" value="SAM-dependent_MTases_sf"/>
</dbReference>
<evidence type="ECO:0000313" key="4">
    <source>
        <dbReference type="Proteomes" id="UP001497392"/>
    </source>
</evidence>
<proteinExistence type="inferred from homology"/>
<evidence type="ECO:0000313" key="3">
    <source>
        <dbReference type="EMBL" id="CAL5220787.1"/>
    </source>
</evidence>
<dbReference type="Proteomes" id="UP001497392">
    <property type="component" value="Unassembled WGS sequence"/>
</dbReference>
<feature type="compositionally biased region" description="Basic and acidic residues" evidence="2">
    <location>
        <begin position="192"/>
        <end position="203"/>
    </location>
</feature>
<dbReference type="Pfam" id="PF05063">
    <property type="entry name" value="MT-A70"/>
    <property type="match status" value="2"/>
</dbReference>